<organism evidence="1 2">
    <name type="scientific">Acholeplasma brassicae</name>
    <dbReference type="NCBI Taxonomy" id="61635"/>
    <lineage>
        <taxon>Bacteria</taxon>
        <taxon>Bacillati</taxon>
        <taxon>Mycoplasmatota</taxon>
        <taxon>Mollicutes</taxon>
        <taxon>Acholeplasmatales</taxon>
        <taxon>Acholeplasmataceae</taxon>
        <taxon>Acholeplasma</taxon>
    </lineage>
</organism>
<keyword evidence="2" id="KW-1185">Reference proteome</keyword>
<dbReference type="KEGG" id="abra:BN85310920"/>
<evidence type="ECO:0000313" key="2">
    <source>
        <dbReference type="Proteomes" id="UP000032737"/>
    </source>
</evidence>
<proteinExistence type="predicted"/>
<gene>
    <name evidence="1" type="ORF">BN85310920</name>
</gene>
<evidence type="ECO:0000313" key="1">
    <source>
        <dbReference type="EMBL" id="CCV66113.1"/>
    </source>
</evidence>
<accession>U4KRW2</accession>
<dbReference type="EMBL" id="FO681348">
    <property type="protein sequence ID" value="CCV66113.1"/>
    <property type="molecule type" value="Genomic_DNA"/>
</dbReference>
<dbReference type="AlphaFoldDB" id="U4KRW2"/>
<protein>
    <submittedName>
        <fullName evidence="1">Uncharacterized protein</fullName>
    </submittedName>
</protein>
<reference evidence="1 2" key="1">
    <citation type="journal article" date="2013" name="J. Mol. Microbiol. Biotechnol.">
        <title>Analysis of the Complete Genomes of Acholeplasma brassicae , A. palmae and A. laidlawii and Their Comparison to the Obligate Parasites from ' Candidatus Phytoplasma'.</title>
        <authorList>
            <person name="Kube M."/>
            <person name="Siewert C."/>
            <person name="Migdoll A.M."/>
            <person name="Duduk B."/>
            <person name="Holz S."/>
            <person name="Rabus R."/>
            <person name="Seemuller E."/>
            <person name="Mitrovic J."/>
            <person name="Muller I."/>
            <person name="Buttner C."/>
            <person name="Reinhardt R."/>
        </authorList>
    </citation>
    <scope>NUCLEOTIDE SEQUENCE [LARGE SCALE GENOMIC DNA]</scope>
    <source>
        <strain evidence="2">0502</strain>
    </source>
</reference>
<dbReference type="HOGENOM" id="CLU_1092480_0_0_14"/>
<dbReference type="Proteomes" id="UP000032737">
    <property type="component" value="Chromosome"/>
</dbReference>
<name>U4KRW2_9MOLU</name>
<dbReference type="RefSeq" id="WP_030004973.1">
    <property type="nucleotide sequence ID" value="NC_022549.1"/>
</dbReference>
<sequence>MKRIRYFLDKKSFGNTVSIYDNTDWYFIVIKDRGSYHYSAMSKDKKHYYNIDTQIRNLGYDVIDSEEIDQKIEVNLNSIYQTDVPDYIHLLMQTGSIYGEKINKRYKPKQKKFEEQAEEYFKINQSMFSEILKDAIYGSIESALLNRLPVFMKHRFYRNFKKGIEIHYEGEYKNTWFQCIFSEEGLMLLFDGFVPENKYSPDGYLEYRNFSSKVDLYEFIIEAFNYYHNRVIKQDFDSIELFKEYHNKQNGSK</sequence>